<evidence type="ECO:0000313" key="1">
    <source>
        <dbReference type="EMBL" id="GLC28287.1"/>
    </source>
</evidence>
<comment type="caution">
    <text evidence="1">The sequence shown here is derived from an EMBL/GenBank/DDBJ whole genome shotgun (WGS) entry which is preliminary data.</text>
</comment>
<name>A0AA37V4R7_9BACT</name>
<evidence type="ECO:0000313" key="2">
    <source>
        <dbReference type="Proteomes" id="UP001161325"/>
    </source>
</evidence>
<dbReference type="Proteomes" id="UP001161325">
    <property type="component" value="Unassembled WGS sequence"/>
</dbReference>
<organism evidence="1 2">
    <name type="scientific">Roseisolibacter agri</name>
    <dbReference type="NCBI Taxonomy" id="2014610"/>
    <lineage>
        <taxon>Bacteria</taxon>
        <taxon>Pseudomonadati</taxon>
        <taxon>Gemmatimonadota</taxon>
        <taxon>Gemmatimonadia</taxon>
        <taxon>Gemmatimonadales</taxon>
        <taxon>Gemmatimonadaceae</taxon>
        <taxon>Roseisolibacter</taxon>
    </lineage>
</organism>
<dbReference type="AlphaFoldDB" id="A0AA37V4R7"/>
<protein>
    <submittedName>
        <fullName evidence="1">Uncharacterized protein</fullName>
    </submittedName>
</protein>
<keyword evidence="2" id="KW-1185">Reference proteome</keyword>
<dbReference type="EMBL" id="BRXS01000008">
    <property type="protein sequence ID" value="GLC28287.1"/>
    <property type="molecule type" value="Genomic_DNA"/>
</dbReference>
<proteinExistence type="predicted"/>
<accession>A0AA37V4R7</accession>
<reference evidence="1" key="1">
    <citation type="submission" date="2022-08" db="EMBL/GenBank/DDBJ databases">
        <title>Draft genome sequencing of Roseisolibacter agri AW1220.</title>
        <authorList>
            <person name="Tobiishi Y."/>
            <person name="Tonouchi A."/>
        </authorList>
    </citation>
    <scope>NUCLEOTIDE SEQUENCE</scope>
    <source>
        <strain evidence="1">AW1220</strain>
    </source>
</reference>
<sequence>MPPKGSKHPRPADPNSAASRLAVVVKHACHAARHGLTAGEIATAWRDRVGEAFPADLKSALMRLRRRGDLESEAYMIQTVRFRHRDEPVPYFPPDAFEPLVARLVAEHFAATGRPAKTGEIRVAMRALGREEPYPGATTGTVWNLAFTRPGLRRAPTARLLEVRIETDSPRAHRGYLPNTAAGQAFAALLSAYTDAYRAGHPEWFTERTASSASPGAIHVPFQVLLAALDAAHPGAPHTPPAARAAVRSLVALLPRATVVSAAVHCTVAELGLPAHHWHVRLWRLAQPDGQTTWRSLGRAALQGVVRDLRNASERASAKREGGYRHLARVVAHPLTAHGIFPPRLLGGDADAEVRAAVALDDAAQYLRVAAELAGLTALAQDPWARPPFATDLPAVRRAVLRTAVEHAMHPCRASDLPTLLPRLERAWDTTARWAEHFHRHSAEFSEWRLRVATAHENFAALVALLGPGAPSATRSPTAEPLGVIGAPGTTVRFADLDPVLREMATLRGADVGRRPYTLFKNARRCVSGRGPHEVGVLDRADALLGLFAALPLPRAAALLDHGHAALGHVLRDRAVLEDLLARTPPAAAASRRALVVALGMIGAAPAWGDAVPGGEDGLDAAAFVLAVVCTTLDAGRAAAAVAAAMASARGAARAVLAEAAAQLRSGDLLTAVG</sequence>
<gene>
    <name evidence="1" type="ORF">rosag_48000</name>
</gene>
<dbReference type="RefSeq" id="WP_284352686.1">
    <property type="nucleotide sequence ID" value="NZ_BRXS01000008.1"/>
</dbReference>